<reference evidence="3" key="2">
    <citation type="submission" date="2020-04" db="EMBL/GenBank/DDBJ databases">
        <authorList>
            <consortium name="NCBI Genome Project"/>
        </authorList>
    </citation>
    <scope>NUCLEOTIDE SEQUENCE</scope>
    <source>
        <strain evidence="3">CBS 304.34</strain>
    </source>
</reference>
<dbReference type="AlphaFoldDB" id="A0A6A6Y5Y7"/>
<name>A0A6A6Y5Y7_9PEZI</name>
<dbReference type="GeneID" id="54463293"/>
<dbReference type="RefSeq" id="XP_033571166.1">
    <property type="nucleotide sequence ID" value="XM_033722400.1"/>
</dbReference>
<organism evidence="1">
    <name type="scientific">Mytilinidion resinicola</name>
    <dbReference type="NCBI Taxonomy" id="574789"/>
    <lineage>
        <taxon>Eukaryota</taxon>
        <taxon>Fungi</taxon>
        <taxon>Dikarya</taxon>
        <taxon>Ascomycota</taxon>
        <taxon>Pezizomycotina</taxon>
        <taxon>Dothideomycetes</taxon>
        <taxon>Pleosporomycetidae</taxon>
        <taxon>Mytilinidiales</taxon>
        <taxon>Mytilinidiaceae</taxon>
        <taxon>Mytilinidion</taxon>
    </lineage>
</organism>
<gene>
    <name evidence="1 3" type="ORF">BDZ99DRAFT_481372</name>
</gene>
<dbReference type="OrthoDB" id="62952at2759"/>
<sequence>MTRHHRGARDLRAINCLIAVGYGSRPPSTEAKSVEQCCPMGVQLPRHGAAASSFAAVGAVLPACLQHSRTFDLLTEWFCRHIYKIRAHSTYAPNGWRPVVLPPYVWSCWPSCNTRAPSTYAPNTNAGSLTTPTLPFAWSWQPSPAASQQCWCSSSTRTDDSAPGAFRTTSNGIMKPAVPLPRDVSCGISASGSPPLGRASHQTLPFEFMKLPKPVRERIYTHILFDEGKTIRVKTRGGTDKSASPRPMLLQRRLLRHVCGDTRNAIEIWGSRWRQANFLSREGPRYWP</sequence>
<reference evidence="3" key="3">
    <citation type="submission" date="2025-04" db="UniProtKB">
        <authorList>
            <consortium name="RefSeq"/>
        </authorList>
    </citation>
    <scope>IDENTIFICATION</scope>
    <source>
        <strain evidence="3">CBS 304.34</strain>
    </source>
</reference>
<accession>A0A6A6Y5Y7</accession>
<evidence type="ECO:0000313" key="2">
    <source>
        <dbReference type="Proteomes" id="UP000504636"/>
    </source>
</evidence>
<protein>
    <submittedName>
        <fullName evidence="1 3">Uncharacterized protein</fullName>
    </submittedName>
</protein>
<proteinExistence type="predicted"/>
<keyword evidence="2" id="KW-1185">Reference proteome</keyword>
<dbReference type="EMBL" id="MU003714">
    <property type="protein sequence ID" value="KAF2804202.1"/>
    <property type="molecule type" value="Genomic_DNA"/>
</dbReference>
<evidence type="ECO:0000313" key="3">
    <source>
        <dbReference type="RefSeq" id="XP_033571166.1"/>
    </source>
</evidence>
<reference evidence="1 3" key="1">
    <citation type="journal article" date="2020" name="Stud. Mycol.">
        <title>101 Dothideomycetes genomes: a test case for predicting lifestyles and emergence of pathogens.</title>
        <authorList>
            <person name="Haridas S."/>
            <person name="Albert R."/>
            <person name="Binder M."/>
            <person name="Bloem J."/>
            <person name="Labutti K."/>
            <person name="Salamov A."/>
            <person name="Andreopoulos B."/>
            <person name="Baker S."/>
            <person name="Barry K."/>
            <person name="Bills G."/>
            <person name="Bluhm B."/>
            <person name="Cannon C."/>
            <person name="Castanera R."/>
            <person name="Culley D."/>
            <person name="Daum C."/>
            <person name="Ezra D."/>
            <person name="Gonzalez J."/>
            <person name="Henrissat B."/>
            <person name="Kuo A."/>
            <person name="Liang C."/>
            <person name="Lipzen A."/>
            <person name="Lutzoni F."/>
            <person name="Magnuson J."/>
            <person name="Mondo S."/>
            <person name="Nolan M."/>
            <person name="Ohm R."/>
            <person name="Pangilinan J."/>
            <person name="Park H.-J."/>
            <person name="Ramirez L."/>
            <person name="Alfaro M."/>
            <person name="Sun H."/>
            <person name="Tritt A."/>
            <person name="Yoshinaga Y."/>
            <person name="Zwiers L.-H."/>
            <person name="Turgeon B."/>
            <person name="Goodwin S."/>
            <person name="Spatafora J."/>
            <person name="Crous P."/>
            <person name="Grigoriev I."/>
        </authorList>
    </citation>
    <scope>NUCLEOTIDE SEQUENCE</scope>
    <source>
        <strain evidence="1 3">CBS 304.34</strain>
    </source>
</reference>
<evidence type="ECO:0000313" key="1">
    <source>
        <dbReference type="EMBL" id="KAF2804202.1"/>
    </source>
</evidence>
<dbReference type="Proteomes" id="UP000504636">
    <property type="component" value="Unplaced"/>
</dbReference>